<dbReference type="Proteomes" id="UP000539372">
    <property type="component" value="Unassembled WGS sequence"/>
</dbReference>
<dbReference type="RefSeq" id="WP_169625119.1">
    <property type="nucleotide sequence ID" value="NZ_JABBNT010000003.1"/>
</dbReference>
<evidence type="ECO:0000256" key="1">
    <source>
        <dbReference type="SAM" id="Phobius"/>
    </source>
</evidence>
<dbReference type="AlphaFoldDB" id="A0A7Y0E076"/>
<evidence type="ECO:0000313" key="2">
    <source>
        <dbReference type="EMBL" id="NMM44718.1"/>
    </source>
</evidence>
<sequence length="248" mass="27049">MNRRIAFFAICLTVLTASRETVGDEPLIADLDSHLVAITAGFTGTELLLFGSIQTDGDVVVVVSGPKQDVTVRRKDRVAGIWINRDSVEFTSVPSFYRVATTAQEGLDLPSSALRRHQIGIQNIRMRGPAGAMADQVATFEEALLRNKTTVGHYDPIPGVVERRGGRLFRTSVLIPANVPIGTYTVETLLVQDGRVISAQTTPLFVNKEGFSAQIFRQAHLHPMLYGIVAIFLAGFAGLAANWAFRKI</sequence>
<dbReference type="EMBL" id="JABBNT010000003">
    <property type="protein sequence ID" value="NMM44718.1"/>
    <property type="molecule type" value="Genomic_DNA"/>
</dbReference>
<accession>A0A7Y0E076</accession>
<dbReference type="Pfam" id="PF09608">
    <property type="entry name" value="Alph_Pro_TM"/>
    <property type="match status" value="1"/>
</dbReference>
<name>A0A7Y0E076_9PROT</name>
<keyword evidence="1" id="KW-1133">Transmembrane helix</keyword>
<reference evidence="2 3" key="1">
    <citation type="submission" date="2020-04" db="EMBL/GenBank/DDBJ databases">
        <title>Rhodospirillaceae bacterium KN72 isolated from deep sea.</title>
        <authorList>
            <person name="Zhang D.-C."/>
        </authorList>
    </citation>
    <scope>NUCLEOTIDE SEQUENCE [LARGE SCALE GENOMIC DNA]</scope>
    <source>
        <strain evidence="2 3">KN72</strain>
    </source>
</reference>
<dbReference type="InterPro" id="IPR019088">
    <property type="entry name" value="CHP02186-rel_TM"/>
</dbReference>
<evidence type="ECO:0000313" key="3">
    <source>
        <dbReference type="Proteomes" id="UP000539372"/>
    </source>
</evidence>
<organism evidence="2 3">
    <name type="scientific">Pacificispira spongiicola</name>
    <dbReference type="NCBI Taxonomy" id="2729598"/>
    <lineage>
        <taxon>Bacteria</taxon>
        <taxon>Pseudomonadati</taxon>
        <taxon>Pseudomonadota</taxon>
        <taxon>Alphaproteobacteria</taxon>
        <taxon>Rhodospirillales</taxon>
        <taxon>Rhodospirillaceae</taxon>
        <taxon>Pacificispira</taxon>
    </lineage>
</organism>
<keyword evidence="1" id="KW-0472">Membrane</keyword>
<proteinExistence type="predicted"/>
<evidence type="ECO:0008006" key="4">
    <source>
        <dbReference type="Google" id="ProtNLM"/>
    </source>
</evidence>
<comment type="caution">
    <text evidence="2">The sequence shown here is derived from an EMBL/GenBank/DDBJ whole genome shotgun (WGS) entry which is preliminary data.</text>
</comment>
<keyword evidence="1" id="KW-0812">Transmembrane</keyword>
<protein>
    <recommendedName>
        <fullName evidence="4">TIGR02186 family protein</fullName>
    </recommendedName>
</protein>
<gene>
    <name evidence="2" type="ORF">HH303_09530</name>
</gene>
<keyword evidence="3" id="KW-1185">Reference proteome</keyword>
<feature type="transmembrane region" description="Helical" evidence="1">
    <location>
        <begin position="224"/>
        <end position="245"/>
    </location>
</feature>